<dbReference type="OrthoDB" id="2498029at2759"/>
<keyword evidence="4" id="KW-1185">Reference proteome</keyword>
<proteinExistence type="inferred from homology"/>
<dbReference type="eggNOG" id="ENOG502SJ7B">
    <property type="taxonomic scope" value="Eukaryota"/>
</dbReference>
<dbReference type="KEGG" id="pfy:PFICI_05491"/>
<dbReference type="InterPro" id="IPR000073">
    <property type="entry name" value="AB_hydrolase_1"/>
</dbReference>
<evidence type="ECO:0000313" key="4">
    <source>
        <dbReference type="Proteomes" id="UP000030651"/>
    </source>
</evidence>
<dbReference type="RefSeq" id="XP_007832263.1">
    <property type="nucleotide sequence ID" value="XM_007834072.1"/>
</dbReference>
<protein>
    <recommendedName>
        <fullName evidence="2">AB hydrolase-1 domain-containing protein</fullName>
    </recommendedName>
</protein>
<organism evidence="3 4">
    <name type="scientific">Pestalotiopsis fici (strain W106-1 / CGMCC3.15140)</name>
    <dbReference type="NCBI Taxonomy" id="1229662"/>
    <lineage>
        <taxon>Eukaryota</taxon>
        <taxon>Fungi</taxon>
        <taxon>Dikarya</taxon>
        <taxon>Ascomycota</taxon>
        <taxon>Pezizomycotina</taxon>
        <taxon>Sordariomycetes</taxon>
        <taxon>Xylariomycetidae</taxon>
        <taxon>Amphisphaeriales</taxon>
        <taxon>Sporocadaceae</taxon>
        <taxon>Pestalotiopsis</taxon>
    </lineage>
</organism>
<dbReference type="HOGENOM" id="CLU_048587_1_1_1"/>
<dbReference type="Proteomes" id="UP000030651">
    <property type="component" value="Unassembled WGS sequence"/>
</dbReference>
<dbReference type="SUPFAM" id="SSF53474">
    <property type="entry name" value="alpha/beta-Hydrolases"/>
    <property type="match status" value="1"/>
</dbReference>
<dbReference type="Gene3D" id="3.40.50.1820">
    <property type="entry name" value="alpha/beta hydrolase"/>
    <property type="match status" value="1"/>
</dbReference>
<accession>W3XC39</accession>
<dbReference type="Pfam" id="PF12697">
    <property type="entry name" value="Abhydrolase_6"/>
    <property type="match status" value="1"/>
</dbReference>
<comment type="similarity">
    <text evidence="1">Belongs to the polyketide transferase af380 family.</text>
</comment>
<dbReference type="InterPro" id="IPR029058">
    <property type="entry name" value="AB_hydrolase_fold"/>
</dbReference>
<evidence type="ECO:0000259" key="2">
    <source>
        <dbReference type="Pfam" id="PF12697"/>
    </source>
</evidence>
<feature type="domain" description="AB hydrolase-1" evidence="2">
    <location>
        <begin position="32"/>
        <end position="272"/>
    </location>
</feature>
<reference evidence="4" key="1">
    <citation type="journal article" date="2015" name="BMC Genomics">
        <title>Genomic and transcriptomic analysis of the endophytic fungus Pestalotiopsis fici reveals its lifestyle and high potential for synthesis of natural products.</title>
        <authorList>
            <person name="Wang X."/>
            <person name="Zhang X."/>
            <person name="Liu L."/>
            <person name="Xiang M."/>
            <person name="Wang W."/>
            <person name="Sun X."/>
            <person name="Che Y."/>
            <person name="Guo L."/>
            <person name="Liu G."/>
            <person name="Guo L."/>
            <person name="Wang C."/>
            <person name="Yin W.B."/>
            <person name="Stadler M."/>
            <person name="Zhang X."/>
            <person name="Liu X."/>
        </authorList>
    </citation>
    <scope>NUCLEOTIDE SEQUENCE [LARGE SCALE GENOMIC DNA]</scope>
    <source>
        <strain evidence="4">W106-1 / CGMCC3.15140</strain>
    </source>
</reference>
<gene>
    <name evidence="3" type="ORF">PFICI_05491</name>
</gene>
<dbReference type="Gene3D" id="1.10.10.800">
    <property type="match status" value="1"/>
</dbReference>
<dbReference type="EMBL" id="KI912111">
    <property type="protein sequence ID" value="ETS83615.1"/>
    <property type="molecule type" value="Genomic_DNA"/>
</dbReference>
<dbReference type="AlphaFoldDB" id="W3XC39"/>
<dbReference type="ESTHER" id="pesfw-w3xc39">
    <property type="family name" value="Thiohydrolase"/>
</dbReference>
<dbReference type="OMA" id="FYRHAKW"/>
<dbReference type="GeneID" id="19270504"/>
<evidence type="ECO:0000313" key="3">
    <source>
        <dbReference type="EMBL" id="ETS83615.1"/>
    </source>
</evidence>
<name>W3XC39_PESFW</name>
<sequence length="305" mass="33448">MAYEKVSFRTLDGLTLRGHLYLAKGGQLGPAVILLPGFSFIKEILVPKVAEHFQTAGITALSFDPRSLGESDGSPRRDIDPSRHVADLHDALTYLQTLSEVGADRIGFWGFSFNGVVALNAAALDKRARCVIAVSPLTDLSYPEDGLREMLAAAMEDRAAQLAGKAPRYVPVVQKDGNCPFGWGAGTSLIEYGVAERSAAMFENYCNEMSVQSHYRISTWRPYDLIPLVAPTPAMIVTAELDYMSPPEKQKALFNRLTGPKEYQSVPEKGHMDLLGGKGFENIMAKQVDFLIRHLAKQSKMKAAL</sequence>
<dbReference type="PANTHER" id="PTHR47751:SF2">
    <property type="entry name" value="DLTD N-TERMINAL DOMAIN PROTEIN (AFU_ORTHOLOGUE AFUA_8G00380)-RELATED"/>
    <property type="match status" value="1"/>
</dbReference>
<dbReference type="PANTHER" id="PTHR47751">
    <property type="entry name" value="SUPERFAMILY HYDROLASE, PUTATIVE (AFU_ORTHOLOGUE AFUA_2G16580)-RELATED"/>
    <property type="match status" value="1"/>
</dbReference>
<dbReference type="InterPro" id="IPR051411">
    <property type="entry name" value="Polyketide_trans_af380"/>
</dbReference>
<evidence type="ECO:0000256" key="1">
    <source>
        <dbReference type="ARBA" id="ARBA00029464"/>
    </source>
</evidence>
<dbReference type="InParanoid" id="W3XC39"/>